<dbReference type="InterPro" id="IPR011009">
    <property type="entry name" value="Kinase-like_dom_sf"/>
</dbReference>
<name>A0AAD3HC90_9STRA</name>
<dbReference type="Gene3D" id="1.10.510.10">
    <property type="entry name" value="Transferase(Phosphotransferase) domain 1"/>
    <property type="match status" value="1"/>
</dbReference>
<evidence type="ECO:0008006" key="6">
    <source>
        <dbReference type="Google" id="ProtNLM"/>
    </source>
</evidence>
<dbReference type="InterPro" id="IPR000719">
    <property type="entry name" value="Prot_kinase_dom"/>
</dbReference>
<gene>
    <name evidence="4" type="ORF">CTEN210_14289</name>
</gene>
<feature type="domain" description="SPX" evidence="3">
    <location>
        <begin position="1"/>
        <end position="159"/>
    </location>
</feature>
<dbReference type="PANTHER" id="PTHR23257">
    <property type="entry name" value="SERINE-THREONINE PROTEIN KINASE"/>
    <property type="match status" value="1"/>
</dbReference>
<protein>
    <recommendedName>
        <fullName evidence="6">Protein kinase domain-containing protein</fullName>
    </recommendedName>
</protein>
<dbReference type="Pfam" id="PF00069">
    <property type="entry name" value="Pkinase"/>
    <property type="match status" value="1"/>
</dbReference>
<keyword evidence="5" id="KW-1185">Reference proteome</keyword>
<proteinExistence type="predicted"/>
<evidence type="ECO:0000259" key="2">
    <source>
        <dbReference type="PROSITE" id="PS50011"/>
    </source>
</evidence>
<dbReference type="PROSITE" id="PS51382">
    <property type="entry name" value="SPX"/>
    <property type="match status" value="1"/>
</dbReference>
<dbReference type="InterPro" id="IPR050167">
    <property type="entry name" value="Ser_Thr_protein_kinase"/>
</dbReference>
<comment type="caution">
    <text evidence="4">The sequence shown here is derived from an EMBL/GenBank/DDBJ whole genome shotgun (WGS) entry which is preliminary data.</text>
</comment>
<evidence type="ECO:0000256" key="1">
    <source>
        <dbReference type="SAM" id="MobiDB-lite"/>
    </source>
</evidence>
<dbReference type="SUPFAM" id="SSF56112">
    <property type="entry name" value="Protein kinase-like (PK-like)"/>
    <property type="match status" value="1"/>
</dbReference>
<sequence length="664" mass="75959">MKFGRTLSEKIREEWKSYAVKYKSMKKVLPKDEDDYTPTISINGTETDQDPAESFSEYWNLYKESLEGVTEFHLQKTKFAADQVKKLQSTVDKYKLSRLPGSVLKSNITAETIKKRASDLLTELQYIQEFLSINHTAFSKILKKYDKRTFSSVREEKLEELLKDKPFLDGSAMEQFIEQTKECIVTLDDLNATEQSQSLLAKSQHASQHDTADIIQQSKAILEKISDSPFFKKTQRKPHPHFIIDEIETGAYLGEGEFSVVKEVNAFKYEASCPICMIYNFENDSTHKIKATGESSDQNGDADRDSVSKHSLSSMTQLELMRSAAYDEEFDVTHVDGIRFHDFAAYQEDHNDEAQEEVASRGFMKHHCFRDSSARYAIKQLKPTLQGMKRADGAIDLSIEAKFLSHISHSNIIRLRGVGGLHGHPKSFLILDRLYETLDNKIDFWADKIDGYTNCFASIFNSGSKRQLEMLWKERLLSCFDIARALKYLHDHDIIYRDLKPENIGFDVKGNAKLFDFGLAKELKEEDKVAENEYNASGRTGTRRYMAPEVVLCKNYGKPVDVYSFAILLWQVLALTEPFAGFDFEKHAYFVVQKGGRPKMSKKWPTLLKDIIKRSWSQNPSKRPNFGQICNSLKGECQDGSDNLSRTERLMNSSFSNAGLAFSL</sequence>
<dbReference type="SMART" id="SM00220">
    <property type="entry name" value="S_TKc"/>
    <property type="match status" value="1"/>
</dbReference>
<dbReference type="PANTHER" id="PTHR23257:SF958">
    <property type="entry name" value="SERINE_THREONINE-PROTEIN KINASE WNK4"/>
    <property type="match status" value="1"/>
</dbReference>
<dbReference type="Pfam" id="PF03105">
    <property type="entry name" value="SPX"/>
    <property type="match status" value="1"/>
</dbReference>
<dbReference type="EMBL" id="BLLK01000058">
    <property type="protein sequence ID" value="GFH57813.1"/>
    <property type="molecule type" value="Genomic_DNA"/>
</dbReference>
<dbReference type="Proteomes" id="UP001054902">
    <property type="component" value="Unassembled WGS sequence"/>
</dbReference>
<evidence type="ECO:0000313" key="5">
    <source>
        <dbReference type="Proteomes" id="UP001054902"/>
    </source>
</evidence>
<evidence type="ECO:0000259" key="3">
    <source>
        <dbReference type="PROSITE" id="PS51382"/>
    </source>
</evidence>
<accession>A0AAD3HC90</accession>
<dbReference type="GO" id="GO:0007165">
    <property type="term" value="P:signal transduction"/>
    <property type="evidence" value="ECO:0007669"/>
    <property type="project" value="TreeGrafter"/>
</dbReference>
<feature type="region of interest" description="Disordered" evidence="1">
    <location>
        <begin position="290"/>
        <end position="309"/>
    </location>
</feature>
<dbReference type="GO" id="GO:0004672">
    <property type="term" value="F:protein kinase activity"/>
    <property type="evidence" value="ECO:0007669"/>
    <property type="project" value="InterPro"/>
</dbReference>
<evidence type="ECO:0000313" key="4">
    <source>
        <dbReference type="EMBL" id="GFH57813.1"/>
    </source>
</evidence>
<feature type="domain" description="Protein kinase" evidence="2">
    <location>
        <begin position="247"/>
        <end position="644"/>
    </location>
</feature>
<reference evidence="4 5" key="1">
    <citation type="journal article" date="2021" name="Sci. Rep.">
        <title>The genome of the diatom Chaetoceros tenuissimus carries an ancient integrated fragment of an extant virus.</title>
        <authorList>
            <person name="Hongo Y."/>
            <person name="Kimura K."/>
            <person name="Takaki Y."/>
            <person name="Yoshida Y."/>
            <person name="Baba S."/>
            <person name="Kobayashi G."/>
            <person name="Nagasaki K."/>
            <person name="Hano T."/>
            <person name="Tomaru Y."/>
        </authorList>
    </citation>
    <scope>NUCLEOTIDE SEQUENCE [LARGE SCALE GENOMIC DNA]</scope>
    <source>
        <strain evidence="4 5">NIES-3715</strain>
    </source>
</reference>
<dbReference type="GO" id="GO:0005737">
    <property type="term" value="C:cytoplasm"/>
    <property type="evidence" value="ECO:0007669"/>
    <property type="project" value="TreeGrafter"/>
</dbReference>
<dbReference type="CDD" id="cd14447">
    <property type="entry name" value="SPX"/>
    <property type="match status" value="1"/>
</dbReference>
<dbReference type="InterPro" id="IPR004331">
    <property type="entry name" value="SPX_dom"/>
</dbReference>
<dbReference type="GO" id="GO:0005524">
    <property type="term" value="F:ATP binding"/>
    <property type="evidence" value="ECO:0007669"/>
    <property type="project" value="InterPro"/>
</dbReference>
<organism evidence="4 5">
    <name type="scientific">Chaetoceros tenuissimus</name>
    <dbReference type="NCBI Taxonomy" id="426638"/>
    <lineage>
        <taxon>Eukaryota</taxon>
        <taxon>Sar</taxon>
        <taxon>Stramenopiles</taxon>
        <taxon>Ochrophyta</taxon>
        <taxon>Bacillariophyta</taxon>
        <taxon>Coscinodiscophyceae</taxon>
        <taxon>Chaetocerotophycidae</taxon>
        <taxon>Chaetocerotales</taxon>
        <taxon>Chaetocerotaceae</taxon>
        <taxon>Chaetoceros</taxon>
    </lineage>
</organism>
<dbReference type="PROSITE" id="PS50011">
    <property type="entry name" value="PROTEIN_KINASE_DOM"/>
    <property type="match status" value="1"/>
</dbReference>
<dbReference type="AlphaFoldDB" id="A0AAD3HC90"/>